<keyword evidence="4" id="KW-1185">Reference proteome</keyword>
<proteinExistence type="predicted"/>
<dbReference type="Proteomes" id="UP001320326">
    <property type="component" value="Chromosome"/>
</dbReference>
<feature type="compositionally biased region" description="Low complexity" evidence="1">
    <location>
        <begin position="286"/>
        <end position="298"/>
    </location>
</feature>
<evidence type="ECO:0000256" key="1">
    <source>
        <dbReference type="SAM" id="MobiDB-lite"/>
    </source>
</evidence>
<dbReference type="InterPro" id="IPR013976">
    <property type="entry name" value="HDOD"/>
</dbReference>
<dbReference type="Gene3D" id="1.10.3210.10">
    <property type="entry name" value="Hypothetical protein af1432"/>
    <property type="match status" value="1"/>
</dbReference>
<sequence length="321" mass="35248">MSIEQQQAVAAEVFAALESDRLELPTLPDIALKIREMIDDPNVSADALIRLLSTDPAISAQIIKTANSAAFSKGSPVKDLRAAISRLGYRMLRNMVMLITMNNIFKAQSPAINQKLNRLWDHSREVAANSYVLALHQKHLKPEQAMLAGLVHGLGALPLCLYADRHHPRLEQQTLEALIRKFHPQIGVKLLESWHFPPEIVGVIGQYNHLQRSTVDGASDYTDVVTVANLMMPTTAKFVAWENVHAANRLGYTPGECQNFLSSHAEQLDVVREMLGFAPSNSGKQAPATPAIASTTPAQPMAEEKPDSTTGMLSGLFNLFK</sequence>
<organism evidence="3 4">
    <name type="scientific">Sideroxyarcus emersonii</name>
    <dbReference type="NCBI Taxonomy" id="2764705"/>
    <lineage>
        <taxon>Bacteria</taxon>
        <taxon>Pseudomonadati</taxon>
        <taxon>Pseudomonadota</taxon>
        <taxon>Betaproteobacteria</taxon>
        <taxon>Nitrosomonadales</taxon>
        <taxon>Gallionellaceae</taxon>
        <taxon>Sideroxyarcus</taxon>
    </lineage>
</organism>
<dbReference type="InterPro" id="IPR052340">
    <property type="entry name" value="RNase_Y/CdgJ"/>
</dbReference>
<dbReference type="PANTHER" id="PTHR33525:SF3">
    <property type="entry name" value="RIBONUCLEASE Y"/>
    <property type="match status" value="1"/>
</dbReference>
<dbReference type="KEGG" id="seme:MIZ01_1552"/>
<accession>A0AAN2BZ20</accession>
<dbReference type="RefSeq" id="WP_237246324.1">
    <property type="nucleotide sequence ID" value="NZ_AP023423.1"/>
</dbReference>
<evidence type="ECO:0000259" key="2">
    <source>
        <dbReference type="PROSITE" id="PS51833"/>
    </source>
</evidence>
<protein>
    <recommendedName>
        <fullName evidence="2">HDOD domain-containing protein</fullName>
    </recommendedName>
</protein>
<name>A0AAN2BZ20_9PROT</name>
<dbReference type="PANTHER" id="PTHR33525">
    <property type="match status" value="1"/>
</dbReference>
<dbReference type="EMBL" id="AP023423">
    <property type="protein sequence ID" value="BCK87759.1"/>
    <property type="molecule type" value="Genomic_DNA"/>
</dbReference>
<dbReference type="AlphaFoldDB" id="A0AAN2BZ20"/>
<dbReference type="Pfam" id="PF08668">
    <property type="entry name" value="HDOD"/>
    <property type="match status" value="1"/>
</dbReference>
<feature type="region of interest" description="Disordered" evidence="1">
    <location>
        <begin position="281"/>
        <end position="310"/>
    </location>
</feature>
<evidence type="ECO:0000313" key="3">
    <source>
        <dbReference type="EMBL" id="BCK87759.1"/>
    </source>
</evidence>
<gene>
    <name evidence="3" type="ORF">MIZ01_1552</name>
</gene>
<feature type="domain" description="HDOD" evidence="2">
    <location>
        <begin position="24"/>
        <end position="210"/>
    </location>
</feature>
<dbReference type="SUPFAM" id="SSF109604">
    <property type="entry name" value="HD-domain/PDEase-like"/>
    <property type="match status" value="1"/>
</dbReference>
<dbReference type="PROSITE" id="PS51833">
    <property type="entry name" value="HDOD"/>
    <property type="match status" value="1"/>
</dbReference>
<reference evidence="3 4" key="1">
    <citation type="journal article" date="2022" name="Int. J. Syst. Evol. Microbiol.">
        <title>&lt;i&gt;Sideroxyarcus emersonii&lt;/i&gt; gen. nov. sp. nov., a neutrophilic, microaerobic iron- and thiosulfate-oxidizing bacterium isolated from iron-rich wetland sediment.</title>
        <authorList>
            <person name="Kato S."/>
            <person name="Itoh T."/>
            <person name="Iino T."/>
            <person name="Ohkuma M."/>
        </authorList>
    </citation>
    <scope>NUCLEOTIDE SEQUENCE [LARGE SCALE GENOMIC DNA]</scope>
    <source>
        <strain evidence="3 4">MIZ01</strain>
    </source>
</reference>
<evidence type="ECO:0000313" key="4">
    <source>
        <dbReference type="Proteomes" id="UP001320326"/>
    </source>
</evidence>